<evidence type="ECO:0000313" key="4">
    <source>
        <dbReference type="Proteomes" id="UP000574067"/>
    </source>
</evidence>
<evidence type="ECO:0000259" key="2">
    <source>
        <dbReference type="Pfam" id="PF13229"/>
    </source>
</evidence>
<evidence type="ECO:0000256" key="1">
    <source>
        <dbReference type="SAM" id="MobiDB-lite"/>
    </source>
</evidence>
<feature type="region of interest" description="Disordered" evidence="1">
    <location>
        <begin position="562"/>
        <end position="586"/>
    </location>
</feature>
<dbReference type="SUPFAM" id="SSF51126">
    <property type="entry name" value="Pectin lyase-like"/>
    <property type="match status" value="1"/>
</dbReference>
<sequence length="586" mass="61743">MAQAGDLVRDWAAPDGRRVRVVVQSPRVPAAPVTVVLPTVPAEQDARPYFEAALAQVRATKASRLVVPPGRYVFRTTVQTPSTAPAPVTGHLLLQDQDDLTIDGAGATLVFMQDAHGLIVRGSRRLKLSKLTLDYGLRTASLGTVVSEGSAKRVRIDSRFPVTAANAVHYVMERDAATGLWPAGAPRAILPPDSATPAVYVGNQTYASSAFSALTVGKQVVVLHQYYGGTALRIDDTPQARQAEDITLDGLTVHSAPGMGIVAYGLKRGLAILNSRIVPRADGSNPVSTSYDAVHVIQSGGDVVINGNTIAGQGDDAINLNSPIHPSVRIDAGAGSLVLGKYSRFISAGDTLAFFDDQARYLGQRRVAVKPTALGGLDYRVSLDAPLDAAWNVSVARDLSLLGSRYVVANNVIERCHCHGLLAQWPNGLVERNTFRDLSANAIRLLTDVGTWNEGVGAINVIVHHNTITRSGADLSATVPSWGAITAYGGTAGGQLATSAVNRHLRISNNTIEQSQQGCITVASSQSVVVNDNRCIDTNLRNPGTPSVVVTSSTSVRLFNNTRSGSSTGAQTVAPTSSNVTAQVGY</sequence>
<dbReference type="EMBL" id="JABBFW010000022">
    <property type="protein sequence ID" value="NML17779.1"/>
    <property type="molecule type" value="Genomic_DNA"/>
</dbReference>
<dbReference type="Gene3D" id="2.160.20.10">
    <property type="entry name" value="Single-stranded right-handed beta-helix, Pectin lyase-like"/>
    <property type="match status" value="2"/>
</dbReference>
<comment type="caution">
    <text evidence="3">The sequence shown here is derived from an EMBL/GenBank/DDBJ whole genome shotgun (WGS) entry which is preliminary data.</text>
</comment>
<evidence type="ECO:0000313" key="3">
    <source>
        <dbReference type="EMBL" id="NML17779.1"/>
    </source>
</evidence>
<name>A0A848FHL7_9BURK</name>
<dbReference type="AlphaFoldDB" id="A0A848FHL7"/>
<keyword evidence="4" id="KW-1185">Reference proteome</keyword>
<reference evidence="3 4" key="1">
    <citation type="submission" date="2020-04" db="EMBL/GenBank/DDBJ databases">
        <title>Azohydromonas sp. isolated from soil.</title>
        <authorList>
            <person name="Dahal R.H."/>
        </authorList>
    </citation>
    <scope>NUCLEOTIDE SEQUENCE [LARGE SCALE GENOMIC DNA]</scope>
    <source>
        <strain evidence="3 4">G-1-1-14</strain>
    </source>
</reference>
<dbReference type="InterPro" id="IPR012334">
    <property type="entry name" value="Pectin_lyas_fold"/>
</dbReference>
<organism evidence="3 4">
    <name type="scientific">Azohydromonas caseinilytica</name>
    <dbReference type="NCBI Taxonomy" id="2728836"/>
    <lineage>
        <taxon>Bacteria</taxon>
        <taxon>Pseudomonadati</taxon>
        <taxon>Pseudomonadota</taxon>
        <taxon>Betaproteobacteria</taxon>
        <taxon>Burkholderiales</taxon>
        <taxon>Sphaerotilaceae</taxon>
        <taxon>Azohydromonas</taxon>
    </lineage>
</organism>
<dbReference type="RefSeq" id="WP_169162679.1">
    <property type="nucleotide sequence ID" value="NZ_JABBFW010000022.1"/>
</dbReference>
<dbReference type="Pfam" id="PF13229">
    <property type="entry name" value="Beta_helix"/>
    <property type="match status" value="1"/>
</dbReference>
<dbReference type="Proteomes" id="UP000574067">
    <property type="component" value="Unassembled WGS sequence"/>
</dbReference>
<accession>A0A848FHL7</accession>
<dbReference type="InterPro" id="IPR011050">
    <property type="entry name" value="Pectin_lyase_fold/virulence"/>
</dbReference>
<feature type="domain" description="Right handed beta helix" evidence="2">
    <location>
        <begin position="404"/>
        <end position="579"/>
    </location>
</feature>
<protein>
    <submittedName>
        <fullName evidence="3">Right-handed parallel beta-helix repeat-containing protein</fullName>
    </submittedName>
</protein>
<gene>
    <name evidence="3" type="ORF">HHL10_22670</name>
</gene>
<dbReference type="InterPro" id="IPR006626">
    <property type="entry name" value="PbH1"/>
</dbReference>
<proteinExistence type="predicted"/>
<dbReference type="SMART" id="SM00710">
    <property type="entry name" value="PbH1"/>
    <property type="match status" value="5"/>
</dbReference>
<dbReference type="InterPro" id="IPR039448">
    <property type="entry name" value="Beta_helix"/>
</dbReference>